<feature type="transmembrane region" description="Helical" evidence="15">
    <location>
        <begin position="1917"/>
        <end position="1939"/>
    </location>
</feature>
<comment type="similarity">
    <text evidence="3">Belongs to the polycystin family.</text>
</comment>
<feature type="domain" description="GAIN-B" evidence="18">
    <location>
        <begin position="753"/>
        <end position="946"/>
    </location>
</feature>
<dbReference type="InterPro" id="IPR001024">
    <property type="entry name" value="PLAT/LH2_dom"/>
</dbReference>
<evidence type="ECO:0000256" key="14">
    <source>
        <dbReference type="SAM" id="MobiDB-lite"/>
    </source>
</evidence>
<organism evidence="20 21">
    <name type="scientific">Phrynocephalus forsythii</name>
    <dbReference type="NCBI Taxonomy" id="171643"/>
    <lineage>
        <taxon>Eukaryota</taxon>
        <taxon>Metazoa</taxon>
        <taxon>Chordata</taxon>
        <taxon>Craniata</taxon>
        <taxon>Vertebrata</taxon>
        <taxon>Euteleostomi</taxon>
        <taxon>Lepidosauria</taxon>
        <taxon>Squamata</taxon>
        <taxon>Bifurcata</taxon>
        <taxon>Unidentata</taxon>
        <taxon>Episquamata</taxon>
        <taxon>Toxicofera</taxon>
        <taxon>Iguania</taxon>
        <taxon>Acrodonta</taxon>
        <taxon>Agamidae</taxon>
        <taxon>Agaminae</taxon>
        <taxon>Phrynocephalus</taxon>
    </lineage>
</organism>
<feature type="transmembrane region" description="Helical" evidence="15">
    <location>
        <begin position="1558"/>
        <end position="1578"/>
    </location>
</feature>
<evidence type="ECO:0000256" key="7">
    <source>
        <dbReference type="ARBA" id="ARBA00022989"/>
    </source>
</evidence>
<dbReference type="SUPFAM" id="SSF49299">
    <property type="entry name" value="PKD domain"/>
    <property type="match status" value="1"/>
</dbReference>
<reference evidence="20" key="1">
    <citation type="journal article" date="2023" name="DNA Res.">
        <title>Chromosome-level genome assembly of Phrynocephalus forsythii using third-generation DNA sequencing and Hi-C analysis.</title>
        <authorList>
            <person name="Qi Y."/>
            <person name="Zhao W."/>
            <person name="Zhao Y."/>
            <person name="Niu C."/>
            <person name="Cao S."/>
            <person name="Zhang Y."/>
        </authorList>
    </citation>
    <scope>NUCLEOTIDE SEQUENCE</scope>
    <source>
        <tissue evidence="20">Muscle</tissue>
    </source>
</reference>
<evidence type="ECO:0000259" key="16">
    <source>
        <dbReference type="PROSITE" id="PS50093"/>
    </source>
</evidence>
<evidence type="ECO:0000256" key="12">
    <source>
        <dbReference type="ARBA" id="ARBA00023273"/>
    </source>
</evidence>
<dbReference type="FunFam" id="2.60.60.20:FF:000012">
    <property type="entry name" value="polycystin-1 isoform X2"/>
    <property type="match status" value="1"/>
</dbReference>
<dbReference type="PRINTS" id="PR00500">
    <property type="entry name" value="POLYCYSTIN1"/>
</dbReference>
<feature type="region of interest" description="Disordered" evidence="14">
    <location>
        <begin position="2211"/>
        <end position="2233"/>
    </location>
</feature>
<keyword evidence="4" id="KW-1003">Cell membrane</keyword>
<evidence type="ECO:0000256" key="3">
    <source>
        <dbReference type="ARBA" id="ARBA00007200"/>
    </source>
</evidence>
<feature type="region of interest" description="Disordered" evidence="14">
    <location>
        <begin position="2149"/>
        <end position="2185"/>
    </location>
</feature>
<keyword evidence="21" id="KW-1185">Reference proteome</keyword>
<dbReference type="Pfam" id="PF08016">
    <property type="entry name" value="PKD_channel"/>
    <property type="match status" value="1"/>
</dbReference>
<evidence type="ECO:0000256" key="1">
    <source>
        <dbReference type="ARBA" id="ARBA00004138"/>
    </source>
</evidence>
<dbReference type="Pfam" id="PF01477">
    <property type="entry name" value="PLAT"/>
    <property type="match status" value="1"/>
</dbReference>
<comment type="caution">
    <text evidence="13">Lacks conserved residue(s) required for the propagation of feature annotation.</text>
</comment>
<dbReference type="InterPro" id="IPR036392">
    <property type="entry name" value="PLAT/LH2_dom_sf"/>
</dbReference>
<evidence type="ECO:0000259" key="18">
    <source>
        <dbReference type="PROSITE" id="PS50221"/>
    </source>
</evidence>
<dbReference type="InterPro" id="IPR002859">
    <property type="entry name" value="PKD/REJ-like"/>
</dbReference>
<gene>
    <name evidence="20" type="ORF">JRQ81_010465</name>
</gene>
<feature type="region of interest" description="Disordered" evidence="14">
    <location>
        <begin position="2060"/>
        <end position="2097"/>
    </location>
</feature>
<dbReference type="OrthoDB" id="6022660at2759"/>
<accession>A0A9Q0XBX6</accession>
<evidence type="ECO:0000256" key="5">
    <source>
        <dbReference type="ARBA" id="ARBA00022692"/>
    </source>
</evidence>
<dbReference type="SMART" id="SM00303">
    <property type="entry name" value="GPS"/>
    <property type="match status" value="1"/>
</dbReference>
<dbReference type="PROSITE" id="PS50221">
    <property type="entry name" value="GAIN_B"/>
    <property type="match status" value="1"/>
</dbReference>
<feature type="transmembrane region" description="Helical" evidence="15">
    <location>
        <begin position="1844"/>
        <end position="1863"/>
    </location>
</feature>
<dbReference type="EMBL" id="JAPFRF010000021">
    <property type="protein sequence ID" value="KAJ7306099.1"/>
    <property type="molecule type" value="Genomic_DNA"/>
</dbReference>
<evidence type="ECO:0000256" key="15">
    <source>
        <dbReference type="SAM" id="Phobius"/>
    </source>
</evidence>
<dbReference type="InterPro" id="IPR000203">
    <property type="entry name" value="GPS"/>
</dbReference>
<keyword evidence="10" id="KW-1015">Disulfide bond</keyword>
<proteinExistence type="inferred from homology"/>
<feature type="compositionally biased region" description="Polar residues" evidence="14">
    <location>
        <begin position="2162"/>
        <end position="2178"/>
    </location>
</feature>
<name>A0A9Q0XBX6_9SAUR</name>
<feature type="transmembrane region" description="Helical" evidence="15">
    <location>
        <begin position="1805"/>
        <end position="1824"/>
    </location>
</feature>
<dbReference type="SMART" id="SM00308">
    <property type="entry name" value="LH2"/>
    <property type="match status" value="1"/>
</dbReference>
<evidence type="ECO:0000259" key="19">
    <source>
        <dbReference type="PROSITE" id="PS51111"/>
    </source>
</evidence>
<keyword evidence="12" id="KW-0966">Cell projection</keyword>
<dbReference type="GO" id="GO:0005929">
    <property type="term" value="C:cilium"/>
    <property type="evidence" value="ECO:0007669"/>
    <property type="project" value="UniProtKB-SubCell"/>
</dbReference>
<evidence type="ECO:0000256" key="10">
    <source>
        <dbReference type="ARBA" id="ARBA00023157"/>
    </source>
</evidence>
<sequence length="2233" mass="247663">MASHTYRRPGEYLVEVNATNLISFSIAHLTVTVQVLQCEEPEAELVLPAQVVMKRSQKNYLEAQIDLRGCTRYQTEYLWEIYRAASCLQLGSLDKVHLGTVDMSRPQLVIPKLALDLGKYCFKFLVSFGETPLSKSVFANVTVLPNKLVPIIDGGSYRVWSSTRDLILDGEKSYDPNLEDGEQTPLRYKWTCVSSSKSSSAGCALNFSATGGVATVSRAILEAGVEYTFDLTVWKTGMSPESTNQTVRLKSGTVPIVSLECVSCKAQSVYEVSRSSYVYLEGTCLNCQNNSKLGRWAAQSFKNKPLVLDKSTTSTGDMGMNLVLRPWALKDGEGYTFTLRVTDLATGEEGYASMDLCPNQPPFGGACWVSPMGPVQALATKIHFECTGWRDTEDENTPLVYLLLARRCRGGHCEDFSVYKGSHSEHAAFLPVGFRDSGSLVSVLILVQDQLGATVVAFNSSMAITLPSTPEGFHSLPQWLYNQTEVVLQGLVKQGDPQQVIEFTLALITVLNEYESSMPPTPEAENDGRLRAWTRRNVTETLVSLKVNTVDDIQQIAAALAQCTVASKGFVCRACLTRTLKKLEGMMDILQGETTQGTMTPTAIADNILHIMGDLIQLVNTVSPESEPQKLCSGGQNAVQVASKAYALSTDLMRILMKSRVLNEEPLELAGSNITAKGKRADPLGLLCYQESPECQFSIPPAFNATFSNLTDVVQVMIQVDYNPFPYGFIANYSVSSQVASMEFQDNNGTEIPVGSLDAERAITVMVADPTEKNITVGTVVIEGGSSVNVALRTENGNVEAGLYFQVTFSILDERYMSSEREPFLAACLFHSSEANCTVAKEITLEDMTQRLQGDPRRYTFFVSPVKDDPVADYYLNLTNHFAWTPLEVTLGLYSALCQYFSQEDARWKTEGMAPVEGTTPEKAVCLTQHLTAFGASLFVPPYSVQFIRPPPGPGLNYIVLLTCTICFVTYSVAAVIVHKLDLIDLNRVGVIPFCGKNGLYKYEILVKTGWGKGSGTTAHVGITLYGMDCKSGHRHLDGENAFRRNSLDVFQMATERCLGSVWKIRIWHDNKGLNPSWYLQHVIVRDLQTSKSYHFLVNDWLSVESEENDGLVEKEVLAASESELRSAGRIFVQELQRGFFEKHIWLSLWDRPPRSRFTRVQRASCCCLLIFLFLCANAVWYGLVGDANFSHVPISTLIPVSVETIVVGLVSSLVVYPLYLGLLFLFRMARSKVSVSQALAQSDQQSLEIDNYLDSSLMESSFLTFPGLRTEAFSEQTKTDLFLDDAKSLIRWQSNEALLSWPDLLSDPSIMGNTIQKLKRGRTSRHLGLEAPLATEEDRLSLGVPQAQTRYFSASDEDLIRHILADGAGSIAHPQEEGQHPQVKTDLLSGLSTARGEKAEAIMLQRLNEKGQALAAPGRELNRSAKSNRTGVDRALRKRLLPFWCSYLAHGVSVTLLLLCFGVSTWIGVSFSSSVALMWLISGTFSFLSSFLLWEPLKVLLEALYFSLVAKRLHPEEDDTLVEHPFVEHVSEKIGKVRPPQGFALFQAKEEARKVKLLHGLLKEFFVFMLFLLALLLTCYGDASQHSQAFLLQKAIKQQLGSEQFLRIQRSDDFWAWMSQGLLPYLYNNRSGQGSHSVTLGSPRLRQIRLQEEECPGSVRQVLSGANPSITREKCIPDSNRFDTSPYAVGWGSAALNQTPLWEYSPPDLAGVWYLGYLSFYDSGGYVQELATTLGESRAQVEALRQNRWIDHRSRALFVELTQYNPSVGLHAVITLRLEFPTAGPTLPAVAVACLPLLPLSHGVTLQLMMMVFLMLVVVHLVVSEALSIKKAGRAYFRLAGSYGRWLLILATTCTVVVHLSQATLADRQWAGYLKNRRGFTSFYGVASLHAAFGCLAAGLLFFLTVKTLQRSAKELAAAAFIFGTLTLAYAQIGFLLFSSRSEAFGSFSRALQLLSTALRSRSSSNSGRPRLYLPEPRGPLPLLFWASYLLLELWVALRFFAAVLLHHYRETRFEMYRPAFESQDYEMVELFVRRLKMWMGFSKAKEFRHKVRFEGMEPLPSRSSSQDSRSLQVPTPSATSDSSRASTSSSQVDGLSLAPSVRDSCEVDVEVQRLLSLLETLLAQFDRVNQATEDVCRLECQLGSAWSRQARKRGRRRTEPVSSPSRARPGSVSSEGASERKLPLTPCPVAIVQTSQGAGLDALLAPRKMQVKKKKPLRAKNRVHPSSNLPG</sequence>
<dbReference type="PROSITE" id="PS50093">
    <property type="entry name" value="PKD"/>
    <property type="match status" value="1"/>
</dbReference>
<evidence type="ECO:0000256" key="8">
    <source>
        <dbReference type="ARBA" id="ARBA00023069"/>
    </source>
</evidence>
<dbReference type="PROSITE" id="PS51111">
    <property type="entry name" value="REJ"/>
    <property type="match status" value="1"/>
</dbReference>
<dbReference type="InterPro" id="IPR046791">
    <property type="entry name" value="Polycystin_dom"/>
</dbReference>
<dbReference type="GO" id="GO:0006816">
    <property type="term" value="P:calcium ion transport"/>
    <property type="evidence" value="ECO:0007669"/>
    <property type="project" value="TreeGrafter"/>
</dbReference>
<dbReference type="GO" id="GO:0005261">
    <property type="term" value="F:monoatomic cation channel activity"/>
    <property type="evidence" value="ECO:0007669"/>
    <property type="project" value="TreeGrafter"/>
</dbReference>
<feature type="compositionally biased region" description="Low complexity" evidence="14">
    <location>
        <begin position="2060"/>
        <end position="2092"/>
    </location>
</feature>
<dbReference type="InterPro" id="IPR057244">
    <property type="entry name" value="GAIN_B"/>
</dbReference>
<evidence type="ECO:0000256" key="13">
    <source>
        <dbReference type="PROSITE-ProRule" id="PRU00152"/>
    </source>
</evidence>
<dbReference type="InterPro" id="IPR035986">
    <property type="entry name" value="PKD_dom_sf"/>
</dbReference>
<feature type="transmembrane region" description="Helical" evidence="15">
    <location>
        <begin position="956"/>
        <end position="978"/>
    </location>
</feature>
<comment type="subcellular location">
    <subcellularLocation>
        <location evidence="2">Cell membrane</location>
        <topology evidence="2">Multi-pass membrane protein</topology>
    </subcellularLocation>
    <subcellularLocation>
        <location evidence="1">Cell projection</location>
        <location evidence="1">Cilium</location>
    </subcellularLocation>
</comment>
<feature type="domain" description="PKD" evidence="16">
    <location>
        <begin position="1"/>
        <end position="35"/>
    </location>
</feature>
<feature type="domain" description="PLAT" evidence="17">
    <location>
        <begin position="1001"/>
        <end position="1116"/>
    </location>
</feature>
<dbReference type="InterPro" id="IPR000434">
    <property type="entry name" value="PC1"/>
</dbReference>
<dbReference type="Pfam" id="PF02010">
    <property type="entry name" value="REJ"/>
    <property type="match status" value="1"/>
</dbReference>
<keyword evidence="6" id="KW-0677">Repeat</keyword>
<evidence type="ECO:0000259" key="17">
    <source>
        <dbReference type="PROSITE" id="PS50095"/>
    </source>
</evidence>
<dbReference type="CDD" id="cd00146">
    <property type="entry name" value="PKD"/>
    <property type="match status" value="1"/>
</dbReference>
<evidence type="ECO:0000256" key="9">
    <source>
        <dbReference type="ARBA" id="ARBA00023136"/>
    </source>
</evidence>
<comment type="caution">
    <text evidence="20">The sequence shown here is derived from an EMBL/GenBank/DDBJ whole genome shotgun (WGS) entry which is preliminary data.</text>
</comment>
<dbReference type="PANTHER" id="PTHR46730:SF3">
    <property type="entry name" value="POLYCYSTIN-1"/>
    <property type="match status" value="1"/>
</dbReference>
<feature type="transmembrane region" description="Helical" evidence="15">
    <location>
        <begin position="1984"/>
        <end position="2007"/>
    </location>
</feature>
<dbReference type="Pfam" id="PF20519">
    <property type="entry name" value="Polycystin_dom"/>
    <property type="match status" value="1"/>
</dbReference>
<evidence type="ECO:0000313" key="20">
    <source>
        <dbReference type="EMBL" id="KAJ7306099.1"/>
    </source>
</evidence>
<feature type="transmembrane region" description="Helical" evidence="15">
    <location>
        <begin position="1164"/>
        <end position="1185"/>
    </location>
</feature>
<dbReference type="PROSITE" id="PS50095">
    <property type="entry name" value="PLAT"/>
    <property type="match status" value="1"/>
</dbReference>
<keyword evidence="8" id="KW-0969">Cilium</keyword>
<evidence type="ECO:0008006" key="22">
    <source>
        <dbReference type="Google" id="ProtNLM"/>
    </source>
</evidence>
<dbReference type="InterPro" id="IPR014010">
    <property type="entry name" value="REJ_dom"/>
</dbReference>
<dbReference type="InterPro" id="IPR013122">
    <property type="entry name" value="PKD1_2_channel"/>
</dbReference>
<evidence type="ECO:0000256" key="6">
    <source>
        <dbReference type="ARBA" id="ARBA00022737"/>
    </source>
</evidence>
<feature type="transmembrane region" description="Helical" evidence="15">
    <location>
        <begin position="1476"/>
        <end position="1495"/>
    </location>
</feature>
<dbReference type="InterPro" id="IPR042060">
    <property type="entry name" value="PLAT_polycystin1"/>
</dbReference>
<keyword evidence="11" id="KW-0325">Glycoprotein</keyword>
<dbReference type="PANTHER" id="PTHR46730">
    <property type="entry name" value="POLYCYSTIN-1"/>
    <property type="match status" value="1"/>
</dbReference>
<protein>
    <recommendedName>
        <fullName evidence="22">Polycystin-1</fullName>
    </recommendedName>
</protein>
<keyword evidence="9 15" id="KW-0472">Membrane</keyword>
<keyword evidence="5 15" id="KW-0812">Transmembrane</keyword>
<evidence type="ECO:0000256" key="2">
    <source>
        <dbReference type="ARBA" id="ARBA00004651"/>
    </source>
</evidence>
<feature type="compositionally biased region" description="Basic residues" evidence="14">
    <location>
        <begin position="2211"/>
        <end position="2225"/>
    </location>
</feature>
<feature type="transmembrane region" description="Helical" evidence="15">
    <location>
        <begin position="1883"/>
        <end position="1905"/>
    </location>
</feature>
<feature type="domain" description="REJ" evidence="19">
    <location>
        <begin position="38"/>
        <end position="732"/>
    </location>
</feature>
<dbReference type="CDD" id="cd01752">
    <property type="entry name" value="PLAT_polycystin"/>
    <property type="match status" value="1"/>
</dbReference>
<evidence type="ECO:0000256" key="4">
    <source>
        <dbReference type="ARBA" id="ARBA00022475"/>
    </source>
</evidence>
<keyword evidence="7 15" id="KW-1133">Transmembrane helix</keyword>
<feature type="transmembrane region" description="Helical" evidence="15">
    <location>
        <begin position="1205"/>
        <end position="1227"/>
    </location>
</feature>
<feature type="transmembrane region" description="Helical" evidence="15">
    <location>
        <begin position="1448"/>
        <end position="1470"/>
    </location>
</feature>
<evidence type="ECO:0000313" key="21">
    <source>
        <dbReference type="Proteomes" id="UP001142489"/>
    </source>
</evidence>
<dbReference type="Proteomes" id="UP001142489">
    <property type="component" value="Unassembled WGS sequence"/>
</dbReference>
<dbReference type="SUPFAM" id="SSF49723">
    <property type="entry name" value="Lipase/lipooxygenase domain (PLAT/LH2 domain)"/>
    <property type="match status" value="1"/>
</dbReference>
<dbReference type="Gene3D" id="2.60.60.20">
    <property type="entry name" value="PLAT/LH2 domain"/>
    <property type="match status" value="1"/>
</dbReference>
<dbReference type="GO" id="GO:0005886">
    <property type="term" value="C:plasma membrane"/>
    <property type="evidence" value="ECO:0007669"/>
    <property type="project" value="UniProtKB-SubCell"/>
</dbReference>
<dbReference type="InterPro" id="IPR000601">
    <property type="entry name" value="PKD_dom"/>
</dbReference>
<evidence type="ECO:0000256" key="11">
    <source>
        <dbReference type="ARBA" id="ARBA00023180"/>
    </source>
</evidence>